<feature type="coiled-coil region" evidence="8">
    <location>
        <begin position="29"/>
        <end position="95"/>
    </location>
</feature>
<evidence type="ECO:0000256" key="9">
    <source>
        <dbReference type="SAM" id="MobiDB-lite"/>
    </source>
</evidence>
<evidence type="ECO:0000256" key="4">
    <source>
        <dbReference type="ARBA" id="ARBA00022771"/>
    </source>
</evidence>
<dbReference type="PANTHER" id="PTHR24376:SF216">
    <property type="entry name" value="ZINC FINGER PROTEIN 420-LIKE"/>
    <property type="match status" value="1"/>
</dbReference>
<feature type="region of interest" description="Disordered" evidence="9">
    <location>
        <begin position="330"/>
        <end position="350"/>
    </location>
</feature>
<feature type="domain" description="C2H2-type" evidence="10">
    <location>
        <begin position="307"/>
        <end position="337"/>
    </location>
</feature>
<evidence type="ECO:0000313" key="12">
    <source>
        <dbReference type="RefSeq" id="XP_065661539.1"/>
    </source>
</evidence>
<organism evidence="11 12">
    <name type="scientific">Hydra vulgaris</name>
    <name type="common">Hydra</name>
    <name type="synonym">Hydra attenuata</name>
    <dbReference type="NCBI Taxonomy" id="6087"/>
    <lineage>
        <taxon>Eukaryota</taxon>
        <taxon>Metazoa</taxon>
        <taxon>Cnidaria</taxon>
        <taxon>Hydrozoa</taxon>
        <taxon>Hydroidolina</taxon>
        <taxon>Anthoathecata</taxon>
        <taxon>Aplanulata</taxon>
        <taxon>Hydridae</taxon>
        <taxon>Hydra</taxon>
    </lineage>
</organism>
<evidence type="ECO:0000256" key="1">
    <source>
        <dbReference type="ARBA" id="ARBA00004123"/>
    </source>
</evidence>
<gene>
    <name evidence="12" type="primary">LOC105843146</name>
</gene>
<dbReference type="PROSITE" id="PS00028">
    <property type="entry name" value="ZINC_FINGER_C2H2_1"/>
    <property type="match status" value="5"/>
</dbReference>
<evidence type="ECO:0000259" key="10">
    <source>
        <dbReference type="PROSITE" id="PS50157"/>
    </source>
</evidence>
<feature type="domain" description="C2H2-type" evidence="10">
    <location>
        <begin position="164"/>
        <end position="196"/>
    </location>
</feature>
<feature type="domain" description="C2H2-type" evidence="10">
    <location>
        <begin position="220"/>
        <end position="248"/>
    </location>
</feature>
<keyword evidence="11" id="KW-1185">Reference proteome</keyword>
<dbReference type="InterPro" id="IPR036236">
    <property type="entry name" value="Znf_C2H2_sf"/>
</dbReference>
<dbReference type="Gene3D" id="3.30.160.60">
    <property type="entry name" value="Classic Zinc Finger"/>
    <property type="match status" value="4"/>
</dbReference>
<dbReference type="PROSITE" id="PS50157">
    <property type="entry name" value="ZINC_FINGER_C2H2_2"/>
    <property type="match status" value="6"/>
</dbReference>
<evidence type="ECO:0000256" key="8">
    <source>
        <dbReference type="SAM" id="Coils"/>
    </source>
</evidence>
<comment type="subcellular location">
    <subcellularLocation>
        <location evidence="1">Nucleus</location>
    </subcellularLocation>
</comment>
<feature type="domain" description="C2H2-type" evidence="10">
    <location>
        <begin position="193"/>
        <end position="220"/>
    </location>
</feature>
<feature type="compositionally biased region" description="Basic residues" evidence="9">
    <location>
        <begin position="330"/>
        <end position="340"/>
    </location>
</feature>
<accession>A0ABM4CIG4</accession>
<dbReference type="InterPro" id="IPR013087">
    <property type="entry name" value="Znf_C2H2_type"/>
</dbReference>
<evidence type="ECO:0000256" key="2">
    <source>
        <dbReference type="ARBA" id="ARBA00022723"/>
    </source>
</evidence>
<keyword evidence="2" id="KW-0479">Metal-binding</keyword>
<feature type="domain" description="C2H2-type" evidence="10">
    <location>
        <begin position="278"/>
        <end position="306"/>
    </location>
</feature>
<dbReference type="PANTHER" id="PTHR24376">
    <property type="entry name" value="ZINC FINGER PROTEIN"/>
    <property type="match status" value="1"/>
</dbReference>
<sequence length="470" mass="54521">MADASNLNQGVQTYIEKTLYDADDFLANFSMLREENEHLKKSNETLQQQLEKLQQEVQQLHIDKQNLENQLLREREQHKEALWNTKSDIQRIQEERLEWKEKYLDVCMKGGSKQSLLSTGTIPESIADEFYSNLSSTFGLNENEDQPVQPIITNQLWDPETKRFECKECKATFRQFSDLKSHIDKNRCVKYTFQCPECSIVFSNATSFTKHLKYHVGKTISCEYCGDKFMHEKGLQRHVKMYHTEFNQHYSCQLCSKLFNRKTLLENHIRRHFDYRPFKCNSCEKSFKTRQYLTGHINGVHKNDKQFVCDKCDARFSWRTTWKRHIQSHAIKTGRKKKKSRADNSAISSATPTTLSVPNLQQMVHSVVLNHVGIPIGHNVVSISDPDTSLANSTVQLSHSVVPQMQNHCLTTLSHLSHNQYSHNHMTDKSIEVPITQISDSLSANSLTVNQLMPDRVNEIHINQISSNFN</sequence>
<dbReference type="SUPFAM" id="SSF57667">
    <property type="entry name" value="beta-beta-alpha zinc fingers"/>
    <property type="match status" value="3"/>
</dbReference>
<keyword evidence="3" id="KW-0677">Repeat</keyword>
<evidence type="ECO:0000256" key="5">
    <source>
        <dbReference type="ARBA" id="ARBA00022833"/>
    </source>
</evidence>
<protein>
    <submittedName>
        <fullName evidence="12">Gastrula zinc finger protein XlCGF26.1 isoform X6</fullName>
    </submittedName>
</protein>
<keyword evidence="5" id="KW-0862">Zinc</keyword>
<evidence type="ECO:0000256" key="3">
    <source>
        <dbReference type="ARBA" id="ARBA00022737"/>
    </source>
</evidence>
<reference evidence="12" key="1">
    <citation type="submission" date="2025-08" db="UniProtKB">
        <authorList>
            <consortium name="RefSeq"/>
        </authorList>
    </citation>
    <scope>IDENTIFICATION</scope>
</reference>
<keyword evidence="6" id="KW-0539">Nucleus</keyword>
<dbReference type="RefSeq" id="XP_065661539.1">
    <property type="nucleotide sequence ID" value="XM_065805467.1"/>
</dbReference>
<dbReference type="SMART" id="SM00355">
    <property type="entry name" value="ZnF_C2H2"/>
    <property type="match status" value="6"/>
</dbReference>
<evidence type="ECO:0000256" key="6">
    <source>
        <dbReference type="ARBA" id="ARBA00023242"/>
    </source>
</evidence>
<proteinExistence type="predicted"/>
<keyword evidence="4 7" id="KW-0863">Zinc-finger</keyword>
<keyword evidence="8" id="KW-0175">Coiled coil</keyword>
<dbReference type="Pfam" id="PF00096">
    <property type="entry name" value="zf-C2H2"/>
    <property type="match status" value="4"/>
</dbReference>
<evidence type="ECO:0000313" key="11">
    <source>
        <dbReference type="Proteomes" id="UP001652625"/>
    </source>
</evidence>
<name>A0ABM4CIG4_HYDVU</name>
<feature type="domain" description="C2H2-type" evidence="10">
    <location>
        <begin position="250"/>
        <end position="277"/>
    </location>
</feature>
<evidence type="ECO:0000256" key="7">
    <source>
        <dbReference type="PROSITE-ProRule" id="PRU00042"/>
    </source>
</evidence>
<dbReference type="Proteomes" id="UP001652625">
    <property type="component" value="Chromosome 09"/>
</dbReference>
<dbReference type="GeneID" id="105843146"/>